<sequence length="114" mass="13234">MNMLPYPRRADAFLSSVGIIPHYFRFALKSPEKDSWMAEMEREHVSMDNLQVWDVIERQESQKLVGTTWVFRKNINPSNEVTEYKAQFCAEEVTQTQGIDFENTYVPTGPPNSS</sequence>
<comment type="caution">
    <text evidence="1">The sequence shown here is derived from an EMBL/GenBank/DDBJ whole genome shotgun (WGS) entry which is preliminary data.</text>
</comment>
<keyword evidence="2" id="KW-1185">Reference proteome</keyword>
<evidence type="ECO:0008006" key="3">
    <source>
        <dbReference type="Google" id="ProtNLM"/>
    </source>
</evidence>
<dbReference type="EMBL" id="AVOT02038283">
    <property type="protein sequence ID" value="MBW0533141.1"/>
    <property type="molecule type" value="Genomic_DNA"/>
</dbReference>
<evidence type="ECO:0000313" key="2">
    <source>
        <dbReference type="Proteomes" id="UP000765509"/>
    </source>
</evidence>
<evidence type="ECO:0000313" key="1">
    <source>
        <dbReference type="EMBL" id="MBW0533141.1"/>
    </source>
</evidence>
<dbReference type="OrthoDB" id="3227712at2759"/>
<organism evidence="1 2">
    <name type="scientific">Austropuccinia psidii MF-1</name>
    <dbReference type="NCBI Taxonomy" id="1389203"/>
    <lineage>
        <taxon>Eukaryota</taxon>
        <taxon>Fungi</taxon>
        <taxon>Dikarya</taxon>
        <taxon>Basidiomycota</taxon>
        <taxon>Pucciniomycotina</taxon>
        <taxon>Pucciniomycetes</taxon>
        <taxon>Pucciniales</taxon>
        <taxon>Sphaerophragmiaceae</taxon>
        <taxon>Austropuccinia</taxon>
    </lineage>
</organism>
<proteinExistence type="predicted"/>
<protein>
    <recommendedName>
        <fullName evidence="3">Reverse transcriptase Ty1/copia-type domain-containing protein</fullName>
    </recommendedName>
</protein>
<accession>A0A9Q3I7R9</accession>
<dbReference type="Proteomes" id="UP000765509">
    <property type="component" value="Unassembled WGS sequence"/>
</dbReference>
<name>A0A9Q3I7R9_9BASI</name>
<gene>
    <name evidence="1" type="ORF">O181_072856</name>
</gene>
<reference evidence="1" key="1">
    <citation type="submission" date="2021-03" db="EMBL/GenBank/DDBJ databases">
        <title>Draft genome sequence of rust myrtle Austropuccinia psidii MF-1, a brazilian biotype.</title>
        <authorList>
            <person name="Quecine M.C."/>
            <person name="Pachon D.M.R."/>
            <person name="Bonatelli M.L."/>
            <person name="Correr F.H."/>
            <person name="Franceschini L.M."/>
            <person name="Leite T.F."/>
            <person name="Margarido G.R.A."/>
            <person name="Almeida C.A."/>
            <person name="Ferrarezi J.A."/>
            <person name="Labate C.A."/>
        </authorList>
    </citation>
    <scope>NUCLEOTIDE SEQUENCE</scope>
    <source>
        <strain evidence="1">MF-1</strain>
    </source>
</reference>
<dbReference type="AlphaFoldDB" id="A0A9Q3I7R9"/>